<evidence type="ECO:0008006" key="3">
    <source>
        <dbReference type="Google" id="ProtNLM"/>
    </source>
</evidence>
<name>A0A1H5U044_XYLRU</name>
<dbReference type="PROSITE" id="PS51257">
    <property type="entry name" value="PROKAR_LIPOPROTEIN"/>
    <property type="match status" value="1"/>
</dbReference>
<accession>A0A1H5U044</accession>
<gene>
    <name evidence="1" type="ORF">SAMN05216354_1159</name>
</gene>
<dbReference type="Pfam" id="PF14092">
    <property type="entry name" value="DUF4270"/>
    <property type="match status" value="1"/>
</dbReference>
<evidence type="ECO:0000313" key="1">
    <source>
        <dbReference type="EMBL" id="SEF68379.1"/>
    </source>
</evidence>
<evidence type="ECO:0000313" key="2">
    <source>
        <dbReference type="Proteomes" id="UP000236735"/>
    </source>
</evidence>
<protein>
    <recommendedName>
        <fullName evidence="3">Lipoprotein</fullName>
    </recommendedName>
</protein>
<reference evidence="1 2" key="1">
    <citation type="submission" date="2016-10" db="EMBL/GenBank/DDBJ databases">
        <authorList>
            <person name="de Groot N.N."/>
        </authorList>
    </citation>
    <scope>NUCLEOTIDE SEQUENCE [LARGE SCALE GENOMIC DNA]</scope>
    <source>
        <strain evidence="1 2">AR32</strain>
    </source>
</reference>
<dbReference type="EMBL" id="FNUV01000003">
    <property type="protein sequence ID" value="SEF68379.1"/>
    <property type="molecule type" value="Genomic_DNA"/>
</dbReference>
<dbReference type="AlphaFoldDB" id="A0A1H5U044"/>
<dbReference type="Proteomes" id="UP000236735">
    <property type="component" value="Unassembled WGS sequence"/>
</dbReference>
<sequence length="483" mass="54180">MKCKWITAIAFTAMAILSCSEDTEGIGQSLTDETDKLEVTTGVFSATSRSIQVDSVYSKHFDCYFGRVKDPETGAYVKSEFMTQFNILEDMVMPDRSKILGSYEGDIAADSCEIWLIFDRSKCYGDSLTPMKINIKELSKPMSDAKTYYSNFDPISEGYIREDGLKKSMAFSLANLTVKDSLRNTNGYTDYSIVGLNDPYTDKSGKTYNNYGTYVLRSYYDHPEYFKNVYTFVNNVCPGFYFEVNDGLGVMAKISEIDINMYFHYQADTTVYYGSLFLSSTPEVLRTTRVVNDNAALQRLVNDKSCTYLKAPAGIFTEVTLPVDEISQAHTKDSLLSVSINFNRQNSNISTQYPLNTPDYILMVQKDSLNTFFETQTIYNYTSSYMAGLSANAYSFSNIGNLITLMAKNKAEGLKSDPNWVAKHPDWNKAVLVPLAATITYDKNRSPTVTAIANQMGLSSTKLVGGDGNPIEMKVIYARFKEK</sequence>
<organism evidence="1 2">
    <name type="scientific">Xylanibacter ruminicola</name>
    <name type="common">Prevotella ruminicola</name>
    <dbReference type="NCBI Taxonomy" id="839"/>
    <lineage>
        <taxon>Bacteria</taxon>
        <taxon>Pseudomonadati</taxon>
        <taxon>Bacteroidota</taxon>
        <taxon>Bacteroidia</taxon>
        <taxon>Bacteroidales</taxon>
        <taxon>Prevotellaceae</taxon>
        <taxon>Xylanibacter</taxon>
    </lineage>
</organism>
<dbReference type="InterPro" id="IPR025366">
    <property type="entry name" value="DUF4270"/>
</dbReference>
<proteinExistence type="predicted"/>